<reference evidence="16" key="1">
    <citation type="submission" date="2018-05" db="EMBL/GenBank/DDBJ databases">
        <title>Complete genome sequence of Actinobacillus porcitonsillarum reference strain 9953L55 (CCUG 46996).</title>
        <authorList>
            <person name="Dona V."/>
            <person name="Perreten V."/>
        </authorList>
    </citation>
    <scope>NUCLEOTIDE SEQUENCE [LARGE SCALE GENOMIC DNA]</scope>
    <source>
        <strain evidence="16">9953L55</strain>
    </source>
</reference>
<feature type="binding site" evidence="11 12">
    <location>
        <position position="301"/>
    </location>
    <ligand>
        <name>S-adenosyl-L-methionine</name>
        <dbReference type="ChEBI" id="CHEBI:59789"/>
    </ligand>
</feature>
<dbReference type="AlphaFoldDB" id="A0A2U8FL88"/>
<evidence type="ECO:0000256" key="13">
    <source>
        <dbReference type="PROSITE-ProRule" id="PRU10015"/>
    </source>
</evidence>
<feature type="active site" description="Nucleophile" evidence="11 12">
    <location>
        <position position="396"/>
    </location>
</feature>
<name>A0A2U8FL88_9PAST</name>
<feature type="binding site" evidence="11">
    <location>
        <position position="93"/>
    </location>
    <ligand>
        <name>[4Fe-4S] cluster</name>
        <dbReference type="ChEBI" id="CHEBI:49883"/>
    </ligand>
</feature>
<keyword evidence="4 11" id="KW-0808">Transferase</keyword>
<dbReference type="PROSITE" id="PS51687">
    <property type="entry name" value="SAM_MT_RNA_M5U"/>
    <property type="match status" value="1"/>
</dbReference>
<dbReference type="PROSITE" id="PS01231">
    <property type="entry name" value="TRMA_2"/>
    <property type="match status" value="1"/>
</dbReference>
<dbReference type="HAMAP" id="MF_01010">
    <property type="entry name" value="23SrRNA_methyltr_RlmD"/>
    <property type="match status" value="1"/>
</dbReference>
<feature type="binding site" evidence="11">
    <location>
        <position position="349"/>
    </location>
    <ligand>
        <name>S-adenosyl-L-methionine</name>
        <dbReference type="ChEBI" id="CHEBI:59789"/>
    </ligand>
</feature>
<feature type="binding site" evidence="11 12">
    <location>
        <position position="322"/>
    </location>
    <ligand>
        <name>S-adenosyl-L-methionine</name>
        <dbReference type="ChEBI" id="CHEBI:59789"/>
    </ligand>
</feature>
<evidence type="ECO:0000313" key="16">
    <source>
        <dbReference type="Proteomes" id="UP000244920"/>
    </source>
</evidence>
<dbReference type="FunFam" id="3.40.50.150:FF:000009">
    <property type="entry name" value="23S rRNA (Uracil(1939)-C(5))-methyltransferase RlmD"/>
    <property type="match status" value="1"/>
</dbReference>
<comment type="function">
    <text evidence="10 11">Catalyzes the formation of 5-methyl-uridine at position 1939 (m5U1939) in 23S rRNA.</text>
</comment>
<dbReference type="GO" id="GO:0070475">
    <property type="term" value="P:rRNA base methylation"/>
    <property type="evidence" value="ECO:0007669"/>
    <property type="project" value="TreeGrafter"/>
</dbReference>
<comment type="catalytic activity">
    <reaction evidence="9 11">
        <text>uridine(1939) in 23S rRNA + S-adenosyl-L-methionine = 5-methyluridine(1939) in 23S rRNA + S-adenosyl-L-homocysteine + H(+)</text>
        <dbReference type="Rhea" id="RHEA:42908"/>
        <dbReference type="Rhea" id="RHEA-COMP:10278"/>
        <dbReference type="Rhea" id="RHEA-COMP:10279"/>
        <dbReference type="ChEBI" id="CHEBI:15378"/>
        <dbReference type="ChEBI" id="CHEBI:57856"/>
        <dbReference type="ChEBI" id="CHEBI:59789"/>
        <dbReference type="ChEBI" id="CHEBI:65315"/>
        <dbReference type="ChEBI" id="CHEBI:74447"/>
        <dbReference type="EC" id="2.1.1.190"/>
    </reaction>
</comment>
<dbReference type="FunFam" id="2.40.50.140:FF:000097">
    <property type="entry name" value="23S rRNA (uracil(1939)-C(5))-methyltransferase RlmD"/>
    <property type="match status" value="1"/>
</dbReference>
<keyword evidence="3 11" id="KW-0489">Methyltransferase</keyword>
<dbReference type="PROSITE" id="PS01230">
    <property type="entry name" value="TRMA_1"/>
    <property type="match status" value="1"/>
</dbReference>
<evidence type="ECO:0000256" key="10">
    <source>
        <dbReference type="ARBA" id="ARBA00059995"/>
    </source>
</evidence>
<feature type="active site" evidence="13">
    <location>
        <position position="396"/>
    </location>
</feature>
<dbReference type="Proteomes" id="UP000244920">
    <property type="component" value="Chromosome"/>
</dbReference>
<dbReference type="InterPro" id="IPR002792">
    <property type="entry name" value="TRAM_dom"/>
</dbReference>
<dbReference type="Gene3D" id="2.40.50.1070">
    <property type="match status" value="1"/>
</dbReference>
<dbReference type="Gene3D" id="3.40.50.150">
    <property type="entry name" value="Vaccinia Virus protein VP39"/>
    <property type="match status" value="1"/>
</dbReference>
<feature type="domain" description="TRAM" evidence="14">
    <location>
        <begin position="22"/>
        <end position="70"/>
    </location>
</feature>
<keyword evidence="2 11" id="KW-0698">rRNA processing</keyword>
<dbReference type="NCBIfam" id="TIGR00479">
    <property type="entry name" value="rumA"/>
    <property type="match status" value="1"/>
</dbReference>
<dbReference type="Pfam" id="PF05958">
    <property type="entry name" value="tRNA_U5-meth_tr"/>
    <property type="match status" value="1"/>
</dbReference>
<dbReference type="RefSeq" id="WP_108924977.1">
    <property type="nucleotide sequence ID" value="NZ_CP029206.1"/>
</dbReference>
<dbReference type="PANTHER" id="PTHR11061:SF49">
    <property type="entry name" value="23S RRNA (URACIL(1939)-C(5))-METHYLTRANSFERASE RLMD"/>
    <property type="match status" value="1"/>
</dbReference>
<dbReference type="GO" id="GO:0051539">
    <property type="term" value="F:4 iron, 4 sulfur cluster binding"/>
    <property type="evidence" value="ECO:0007669"/>
    <property type="project" value="UniProtKB-KW"/>
</dbReference>
<dbReference type="InterPro" id="IPR010280">
    <property type="entry name" value="U5_MeTrfase_fam"/>
</dbReference>
<keyword evidence="16" id="KW-1185">Reference proteome</keyword>
<dbReference type="InterPro" id="IPR030390">
    <property type="entry name" value="MeTrfase_TrmA_AS"/>
</dbReference>
<protein>
    <recommendedName>
        <fullName evidence="11">23S rRNA (uracil(1939)-C(5))-methyltransferase RlmD</fullName>
        <ecNumber evidence="11">2.1.1.190</ecNumber>
    </recommendedName>
    <alternativeName>
        <fullName evidence="11">23S rRNA(m5U1939)-methyltransferase</fullName>
    </alternativeName>
</protein>
<accession>A0A2U8FL88</accession>
<dbReference type="SUPFAM" id="SSF50249">
    <property type="entry name" value="Nucleic acid-binding proteins"/>
    <property type="match status" value="1"/>
</dbReference>
<keyword evidence="7 11" id="KW-0408">Iron</keyword>
<evidence type="ECO:0000256" key="9">
    <source>
        <dbReference type="ARBA" id="ARBA00052756"/>
    </source>
</evidence>
<evidence type="ECO:0000256" key="3">
    <source>
        <dbReference type="ARBA" id="ARBA00022603"/>
    </source>
</evidence>
<evidence type="ECO:0000256" key="12">
    <source>
        <dbReference type="PROSITE-ProRule" id="PRU01024"/>
    </source>
</evidence>
<dbReference type="InterPro" id="IPR001566">
    <property type="entry name" value="23S_rRNA_MeTrfase_RlmD"/>
</dbReference>
<dbReference type="InterPro" id="IPR030391">
    <property type="entry name" value="MeTrfase_TrmA_CS"/>
</dbReference>
<feature type="binding site" evidence="11 12">
    <location>
        <position position="272"/>
    </location>
    <ligand>
        <name>S-adenosyl-L-methionine</name>
        <dbReference type="ChEBI" id="CHEBI:59789"/>
    </ligand>
</feature>
<evidence type="ECO:0000256" key="1">
    <source>
        <dbReference type="ARBA" id="ARBA00022485"/>
    </source>
</evidence>
<dbReference type="InterPro" id="IPR012340">
    <property type="entry name" value="NA-bd_OB-fold"/>
</dbReference>
<sequence>MALFYSEKMAKKPQKKTACPVVEIQSLDYQGLGVTKIDGKTWFVEHALPTEKVAIQVIEEKRQYGRAKAVKWLKTAENRQTPSCAIYAQCGGCQMQHIPLEVQRETKQQALFQRLQKLQSSPIALEPMLVGQAKGYRRRTKLSVALQNGNLVMGFRMQNSNLIIPLEQCEILTLALSTLLPSLQNLLANWKQKKLLGHIELVEADNTVAMLLRYMGELDSSDLAQLLAFAEETKLSLFLMNDAQQIEHICGEKPYYKLNDLTLHFSIRDFIQVNAEQNQKMVAQALNWLALEKSDRVLDLFCGMGNFTLPLAQQAGYVVGVEGVEEMVVTARQNAVENQLDNVAFYQTNLDERFVDQPWAAEAFNKVLLDPARNGAYFALDHLCELNPERIVYVSCNPATLVRDAEKLIKSGYSLAKVAVIDMFPHTGHLESISLFVKAK</sequence>
<dbReference type="EC" id="2.1.1.190" evidence="11"/>
<evidence type="ECO:0000256" key="5">
    <source>
        <dbReference type="ARBA" id="ARBA00022691"/>
    </source>
</evidence>
<evidence type="ECO:0000256" key="6">
    <source>
        <dbReference type="ARBA" id="ARBA00022723"/>
    </source>
</evidence>
<dbReference type="CDD" id="cd02440">
    <property type="entry name" value="AdoMet_MTases"/>
    <property type="match status" value="1"/>
</dbReference>
<keyword evidence="6 11" id="KW-0479">Metal-binding</keyword>
<keyword evidence="5 11" id="KW-0949">S-adenosyl-L-methionine</keyword>
<dbReference type="GO" id="GO:0070041">
    <property type="term" value="F:rRNA (uridine-C5-)-methyltransferase activity"/>
    <property type="evidence" value="ECO:0007669"/>
    <property type="project" value="UniProtKB-UniRule"/>
</dbReference>
<dbReference type="PANTHER" id="PTHR11061">
    <property type="entry name" value="RNA M5U METHYLTRANSFERASE"/>
    <property type="match status" value="1"/>
</dbReference>
<evidence type="ECO:0000313" key="15">
    <source>
        <dbReference type="EMBL" id="AWI51800.1"/>
    </source>
</evidence>
<keyword evidence="8 11" id="KW-0411">Iron-sulfur</keyword>
<feature type="binding site" evidence="11 12">
    <location>
        <position position="370"/>
    </location>
    <ligand>
        <name>S-adenosyl-L-methionine</name>
        <dbReference type="ChEBI" id="CHEBI:59789"/>
    </ligand>
</feature>
<dbReference type="GO" id="GO:0005506">
    <property type="term" value="F:iron ion binding"/>
    <property type="evidence" value="ECO:0007669"/>
    <property type="project" value="UniProtKB-UniRule"/>
</dbReference>
<evidence type="ECO:0000256" key="2">
    <source>
        <dbReference type="ARBA" id="ARBA00022552"/>
    </source>
</evidence>
<feature type="binding site" evidence="11">
    <location>
        <position position="90"/>
    </location>
    <ligand>
        <name>[4Fe-4S] cluster</name>
        <dbReference type="ChEBI" id="CHEBI:49883"/>
    </ligand>
</feature>
<dbReference type="InterPro" id="IPR029063">
    <property type="entry name" value="SAM-dependent_MTases_sf"/>
</dbReference>
<evidence type="ECO:0000256" key="4">
    <source>
        <dbReference type="ARBA" id="ARBA00022679"/>
    </source>
</evidence>
<evidence type="ECO:0000256" key="11">
    <source>
        <dbReference type="HAMAP-Rule" id="MF_01010"/>
    </source>
</evidence>
<dbReference type="KEGG" id="apor:DDU33_10040"/>
<dbReference type="Gene3D" id="2.40.50.140">
    <property type="entry name" value="Nucleic acid-binding proteins"/>
    <property type="match status" value="1"/>
</dbReference>
<dbReference type="Pfam" id="PF01938">
    <property type="entry name" value="TRAM"/>
    <property type="match status" value="1"/>
</dbReference>
<evidence type="ECO:0000259" key="14">
    <source>
        <dbReference type="Pfam" id="PF01938"/>
    </source>
</evidence>
<feature type="binding site" evidence="11">
    <location>
        <position position="84"/>
    </location>
    <ligand>
        <name>[4Fe-4S] cluster</name>
        <dbReference type="ChEBI" id="CHEBI:49883"/>
    </ligand>
</feature>
<proteinExistence type="inferred from homology"/>
<feature type="binding site" evidence="11">
    <location>
        <position position="306"/>
    </location>
    <ligand>
        <name>S-adenosyl-L-methionine</name>
        <dbReference type="ChEBI" id="CHEBI:59789"/>
    </ligand>
</feature>
<dbReference type="NCBIfam" id="NF009639">
    <property type="entry name" value="PRK13168.1"/>
    <property type="match status" value="1"/>
</dbReference>
<gene>
    <name evidence="11" type="primary">rlmD</name>
    <name evidence="15" type="ORF">DDU33_10040</name>
</gene>
<feature type="binding site" evidence="11">
    <location>
        <position position="169"/>
    </location>
    <ligand>
        <name>[4Fe-4S] cluster</name>
        <dbReference type="ChEBI" id="CHEBI:49883"/>
    </ligand>
</feature>
<comment type="similarity">
    <text evidence="11">Belongs to the class I-like SAM-binding methyltransferase superfamily. RNA M5U methyltransferase family. RlmD subfamily.</text>
</comment>
<keyword evidence="1 11" id="KW-0004">4Fe-4S</keyword>
<organism evidence="15 16">
    <name type="scientific">Actinobacillus porcitonsillarum</name>
    <dbReference type="NCBI Taxonomy" id="189834"/>
    <lineage>
        <taxon>Bacteria</taxon>
        <taxon>Pseudomonadati</taxon>
        <taxon>Pseudomonadota</taxon>
        <taxon>Gammaproteobacteria</taxon>
        <taxon>Pasteurellales</taxon>
        <taxon>Pasteurellaceae</taxon>
        <taxon>Actinobacillus</taxon>
    </lineage>
</organism>
<dbReference type="GO" id="GO:0003723">
    <property type="term" value="F:RNA binding"/>
    <property type="evidence" value="ECO:0007669"/>
    <property type="project" value="InterPro"/>
</dbReference>
<evidence type="ECO:0000256" key="8">
    <source>
        <dbReference type="ARBA" id="ARBA00023014"/>
    </source>
</evidence>
<dbReference type="SUPFAM" id="SSF53335">
    <property type="entry name" value="S-adenosyl-L-methionine-dependent methyltransferases"/>
    <property type="match status" value="1"/>
</dbReference>
<evidence type="ECO:0000256" key="7">
    <source>
        <dbReference type="ARBA" id="ARBA00023004"/>
    </source>
</evidence>
<dbReference type="EMBL" id="CP029206">
    <property type="protein sequence ID" value="AWI51800.1"/>
    <property type="molecule type" value="Genomic_DNA"/>
</dbReference>